<feature type="signal peptide" evidence="8">
    <location>
        <begin position="1"/>
        <end position="23"/>
    </location>
</feature>
<dbReference type="Gene3D" id="2.40.160.60">
    <property type="entry name" value="Outer membrane protein transport protein (OMPP1/FadL/TodX)"/>
    <property type="match status" value="1"/>
</dbReference>
<dbReference type="SUPFAM" id="SSF56935">
    <property type="entry name" value="Porins"/>
    <property type="match status" value="1"/>
</dbReference>
<comment type="subcellular location">
    <subcellularLocation>
        <location evidence="1">Cell outer membrane</location>
        <topology evidence="1">Multi-pass membrane protein</topology>
    </subcellularLocation>
</comment>
<gene>
    <name evidence="9" type="ORF">C900_04729</name>
</gene>
<keyword evidence="10" id="KW-1185">Reference proteome</keyword>
<dbReference type="eggNOG" id="COG2067">
    <property type="taxonomic scope" value="Bacteria"/>
</dbReference>
<organism evidence="9 10">
    <name type="scientific">Fulvivirga imtechensis AK7</name>
    <dbReference type="NCBI Taxonomy" id="1237149"/>
    <lineage>
        <taxon>Bacteria</taxon>
        <taxon>Pseudomonadati</taxon>
        <taxon>Bacteroidota</taxon>
        <taxon>Cytophagia</taxon>
        <taxon>Cytophagales</taxon>
        <taxon>Fulvivirgaceae</taxon>
        <taxon>Fulvivirga</taxon>
    </lineage>
</organism>
<evidence type="ECO:0008006" key="11">
    <source>
        <dbReference type="Google" id="ProtNLM"/>
    </source>
</evidence>
<keyword evidence="3" id="KW-1134">Transmembrane beta strand</keyword>
<accession>L8JQZ7</accession>
<evidence type="ECO:0000313" key="10">
    <source>
        <dbReference type="Proteomes" id="UP000011135"/>
    </source>
</evidence>
<dbReference type="OrthoDB" id="9765571at2"/>
<dbReference type="PANTHER" id="PTHR35093">
    <property type="entry name" value="OUTER MEMBRANE PROTEIN NMB0088-RELATED"/>
    <property type="match status" value="1"/>
</dbReference>
<dbReference type="GO" id="GO:0009279">
    <property type="term" value="C:cell outer membrane"/>
    <property type="evidence" value="ECO:0007669"/>
    <property type="project" value="UniProtKB-SubCell"/>
</dbReference>
<dbReference type="RefSeq" id="WP_009581925.1">
    <property type="nucleotide sequence ID" value="NZ_AMZN01000069.1"/>
</dbReference>
<feature type="chain" id="PRO_5003993990" description="Hemin receptor" evidence="8">
    <location>
        <begin position="24"/>
        <end position="531"/>
    </location>
</feature>
<keyword evidence="7" id="KW-0998">Cell outer membrane</keyword>
<dbReference type="Proteomes" id="UP000011135">
    <property type="component" value="Unassembled WGS sequence"/>
</dbReference>
<dbReference type="STRING" id="1237149.C900_04729"/>
<name>L8JQZ7_9BACT</name>
<dbReference type="PATRIC" id="fig|1237149.3.peg.4244"/>
<dbReference type="PANTHER" id="PTHR35093:SF8">
    <property type="entry name" value="OUTER MEMBRANE PROTEIN NMB0088-RELATED"/>
    <property type="match status" value="1"/>
</dbReference>
<evidence type="ECO:0000256" key="3">
    <source>
        <dbReference type="ARBA" id="ARBA00022452"/>
    </source>
</evidence>
<protein>
    <recommendedName>
        <fullName evidence="11">Hemin receptor</fullName>
    </recommendedName>
</protein>
<comment type="caution">
    <text evidence="9">The sequence shown here is derived from an EMBL/GenBank/DDBJ whole genome shotgun (WGS) entry which is preliminary data.</text>
</comment>
<evidence type="ECO:0000256" key="6">
    <source>
        <dbReference type="ARBA" id="ARBA00023136"/>
    </source>
</evidence>
<keyword evidence="4" id="KW-0812">Transmembrane</keyword>
<keyword evidence="6" id="KW-0472">Membrane</keyword>
<dbReference type="AlphaFoldDB" id="L8JQZ7"/>
<evidence type="ECO:0000256" key="1">
    <source>
        <dbReference type="ARBA" id="ARBA00004571"/>
    </source>
</evidence>
<evidence type="ECO:0000256" key="7">
    <source>
        <dbReference type="ARBA" id="ARBA00023237"/>
    </source>
</evidence>
<dbReference type="InterPro" id="IPR005017">
    <property type="entry name" value="OMPP1/FadL/TodX"/>
</dbReference>
<reference evidence="9 10" key="1">
    <citation type="submission" date="2012-12" db="EMBL/GenBank/DDBJ databases">
        <title>Genome assembly of Fulvivirga imtechensis AK7.</title>
        <authorList>
            <person name="Nupur N."/>
            <person name="Khatri I."/>
            <person name="Kumar R."/>
            <person name="Subramanian S."/>
            <person name="Pinnaka A."/>
        </authorList>
    </citation>
    <scope>NUCLEOTIDE SEQUENCE [LARGE SCALE GENOMIC DNA]</scope>
    <source>
        <strain evidence="9 10">AK7</strain>
    </source>
</reference>
<comment type="similarity">
    <text evidence="2">Belongs to the OmpP1/FadL family.</text>
</comment>
<evidence type="ECO:0000256" key="4">
    <source>
        <dbReference type="ARBA" id="ARBA00022692"/>
    </source>
</evidence>
<dbReference type="GO" id="GO:0015483">
    <property type="term" value="F:long-chain fatty acid transporting porin activity"/>
    <property type="evidence" value="ECO:0007669"/>
    <property type="project" value="TreeGrafter"/>
</dbReference>
<dbReference type="EMBL" id="AMZN01000069">
    <property type="protein sequence ID" value="ELR69752.1"/>
    <property type="molecule type" value="Genomic_DNA"/>
</dbReference>
<evidence type="ECO:0000313" key="9">
    <source>
        <dbReference type="EMBL" id="ELR69752.1"/>
    </source>
</evidence>
<evidence type="ECO:0000256" key="8">
    <source>
        <dbReference type="SAM" id="SignalP"/>
    </source>
</evidence>
<proteinExistence type="inferred from homology"/>
<sequence>MKKSLKLILISLVQLCFVAGAQAQDAGDFSATALDLSRTYPGGSARMQALGGAQTALGGDISSASSNPAGLGFFNRSEFSFSPTFNFVYADTDYLNTSTSDSKLNFNFANLGVVLNKSKGDLVDSKWRGGSFGISLNRIADFQNRITYEGNSFNQLDNGNIVLDPNNPKDFIEYTVLAAGVNNNGDISITNDFVELAYETYLIDAFQINGNEFMVDRDIYVVDENGNLPVDSNGDPVYIPAFPEPQYPTRQYETINSKGGTYQVSLSYGGNYNDKLYFGAGLGILSVDREVERLYRETPTLTTLNQLELRDNYTLSGIGVNATLGIIGRPITSLLLGLSYTTPSYYALEQSREITLGADYLQSTNYRNSYEEWTITYDPFTYNITTPSRLSGGITYFFGKNGFISGDIERVNYHRAKVQNGDDGFSFSPDNQAIDRFESAFNYRVGAEYRIEMFRVRAGYSYMGDPTDDDIDHAENRVSFGGGIRTKDFFVDLGVVSSMGRTSTISPYPGASAAEVTNQNTTATFSVGFFF</sequence>
<evidence type="ECO:0000256" key="2">
    <source>
        <dbReference type="ARBA" id="ARBA00008163"/>
    </source>
</evidence>
<keyword evidence="5 8" id="KW-0732">Signal</keyword>
<evidence type="ECO:0000256" key="5">
    <source>
        <dbReference type="ARBA" id="ARBA00022729"/>
    </source>
</evidence>